<comment type="caution">
    <text evidence="5">The sequence shown here is derived from an EMBL/GenBank/DDBJ whole genome shotgun (WGS) entry which is preliminary data.</text>
</comment>
<organism evidence="5">
    <name type="scientific">mine drainage metagenome</name>
    <dbReference type="NCBI Taxonomy" id="410659"/>
    <lineage>
        <taxon>unclassified sequences</taxon>
        <taxon>metagenomes</taxon>
        <taxon>ecological metagenomes</taxon>
    </lineage>
</organism>
<evidence type="ECO:0000313" key="5">
    <source>
        <dbReference type="EMBL" id="OIR13831.1"/>
    </source>
</evidence>
<name>A0A1J5SZ88_9ZZZZ</name>
<dbReference type="InterPro" id="IPR029767">
    <property type="entry name" value="WecB-like"/>
</dbReference>
<keyword evidence="1 5" id="KW-0413">Isomerase</keyword>
<dbReference type="GO" id="GO:0008761">
    <property type="term" value="F:UDP-N-acetylglucosamine 2-epimerase activity"/>
    <property type="evidence" value="ECO:0007669"/>
    <property type="project" value="UniProtKB-EC"/>
</dbReference>
<dbReference type="AlphaFoldDB" id="A0A1J5SZ88"/>
<dbReference type="PANTHER" id="PTHR43174">
    <property type="entry name" value="UDP-N-ACETYLGLUCOSAMINE 2-EPIMERASE"/>
    <property type="match status" value="1"/>
</dbReference>
<dbReference type="EMBL" id="MLJW01000013">
    <property type="protein sequence ID" value="OIR13831.1"/>
    <property type="molecule type" value="Genomic_DNA"/>
</dbReference>
<dbReference type="InterPro" id="IPR003331">
    <property type="entry name" value="UDP_GlcNAc_Epimerase_2_dom"/>
</dbReference>
<dbReference type="EC" id="5.1.3.14" evidence="3"/>
<dbReference type="Pfam" id="PF02350">
    <property type="entry name" value="Epimerase_2"/>
    <property type="match status" value="1"/>
</dbReference>
<dbReference type="Gene3D" id="3.40.50.2000">
    <property type="entry name" value="Glycogen Phosphorylase B"/>
    <property type="match status" value="2"/>
</dbReference>
<gene>
    <name evidence="5" type="primary">wecB_1</name>
    <name evidence="5" type="ORF">GALL_49670</name>
</gene>
<reference evidence="5" key="1">
    <citation type="submission" date="2016-10" db="EMBL/GenBank/DDBJ databases">
        <title>Sequence of Gallionella enrichment culture.</title>
        <authorList>
            <person name="Poehlein A."/>
            <person name="Muehling M."/>
            <person name="Daniel R."/>
        </authorList>
    </citation>
    <scope>NUCLEOTIDE SEQUENCE</scope>
</reference>
<proteinExistence type="inferred from homology"/>
<sequence length="360" mass="39314">MRKIIVAAGTHSEAIHMAPLLLRLQSLPSIQVSVCVAAQHRHAVLQAFGSFGIECGNTIVCEQGPETGRSHPLDSLLEQHKPDCVLIHGDARMAAGSSYLQLPAGGHAGVCMHELRYAVRENANDGAVELAGSNYFVPTELLRGELLAKGVAAEKIFLTDSIAVDAMLLVAERIRRDDALRAGLAAAFPFLDPGRRLILVNAPHYDNSDTRLESICRALKRLAVRTDVQLVYQSGHDARTSSHARGIFANHPGIVFVEAQDYLHSVYLLQAAYLILTDLDDTLRGALSLGKPVLVLRDISERPATVDAGTVRLVGCETERIQRECSMFLDDPSYYRAFSAHRNPFGDGHASQRIVETLLR</sequence>
<dbReference type="SUPFAM" id="SSF53756">
    <property type="entry name" value="UDP-Glycosyltransferase/glycogen phosphorylase"/>
    <property type="match status" value="1"/>
</dbReference>
<evidence type="ECO:0000256" key="1">
    <source>
        <dbReference type="ARBA" id="ARBA00023235"/>
    </source>
</evidence>
<evidence type="ECO:0000256" key="3">
    <source>
        <dbReference type="ARBA" id="ARBA00038858"/>
    </source>
</evidence>
<comment type="similarity">
    <text evidence="2">Belongs to the UDP-N-acetylglucosamine 2-epimerase family.</text>
</comment>
<feature type="domain" description="UDP-N-acetylglucosamine 2-epimerase" evidence="4">
    <location>
        <begin position="24"/>
        <end position="358"/>
    </location>
</feature>
<evidence type="ECO:0000259" key="4">
    <source>
        <dbReference type="Pfam" id="PF02350"/>
    </source>
</evidence>
<protein>
    <recommendedName>
        <fullName evidence="3">UDP-N-acetylglucosamine 2-epimerase (non-hydrolyzing)</fullName>
        <ecNumber evidence="3">5.1.3.14</ecNumber>
    </recommendedName>
</protein>
<dbReference type="NCBIfam" id="TIGR00236">
    <property type="entry name" value="wecB"/>
    <property type="match status" value="1"/>
</dbReference>
<dbReference type="PANTHER" id="PTHR43174:SF2">
    <property type="entry name" value="UDP-N-ACETYLGLUCOSAMINE 2-EPIMERASE"/>
    <property type="match status" value="1"/>
</dbReference>
<evidence type="ECO:0000256" key="2">
    <source>
        <dbReference type="ARBA" id="ARBA00038209"/>
    </source>
</evidence>
<accession>A0A1J5SZ88</accession>